<reference evidence="5 6" key="1">
    <citation type="submission" date="2012-08" db="EMBL/GenBank/DDBJ databases">
        <title>The Genome Sequence of Slackia piriformis YIT 12062.</title>
        <authorList>
            <consortium name="The Broad Institute Genome Sequencing Platform"/>
            <person name="Earl A."/>
            <person name="Ward D."/>
            <person name="Feldgarden M."/>
            <person name="Gevers D."/>
            <person name="Morotomi M."/>
            <person name="Walker B."/>
            <person name="Young S.K."/>
            <person name="Zeng Q."/>
            <person name="Gargeya S."/>
            <person name="Fitzgerald M."/>
            <person name="Haas B."/>
            <person name="Abouelleil A."/>
            <person name="Alvarado L."/>
            <person name="Arachchi H.M."/>
            <person name="Berlin A.M."/>
            <person name="Chapman S.B."/>
            <person name="Goldberg J."/>
            <person name="Griggs A."/>
            <person name="Gujja S."/>
            <person name="Hansen M."/>
            <person name="Howarth C."/>
            <person name="Imamovic A."/>
            <person name="Larimer J."/>
            <person name="McCowen C."/>
            <person name="Montmayeur A."/>
            <person name="Murphy C."/>
            <person name="Neiman D."/>
            <person name="Pearson M."/>
            <person name="Priest M."/>
            <person name="Roberts A."/>
            <person name="Saif S."/>
            <person name="Shea T."/>
            <person name="Sisk P."/>
            <person name="Sykes S."/>
            <person name="Wortman J."/>
            <person name="Nusbaum C."/>
            <person name="Birren B."/>
        </authorList>
    </citation>
    <scope>NUCLEOTIDE SEQUENCE [LARGE SCALE GENOMIC DNA]</scope>
    <source>
        <strain evidence="5 6">YIT 12062</strain>
    </source>
</reference>
<keyword evidence="6" id="KW-1185">Reference proteome</keyword>
<feature type="domain" description="HTH gntR-type" evidence="4">
    <location>
        <begin position="1"/>
        <end position="69"/>
    </location>
</feature>
<dbReference type="Pfam" id="PF00392">
    <property type="entry name" value="GntR"/>
    <property type="match status" value="1"/>
</dbReference>
<dbReference type="eggNOG" id="COG1725">
    <property type="taxonomic scope" value="Bacteria"/>
</dbReference>
<evidence type="ECO:0000313" key="6">
    <source>
        <dbReference type="Proteomes" id="UP000006069"/>
    </source>
</evidence>
<organism evidence="5 6">
    <name type="scientific">Slackia piriformis YIT 12062</name>
    <dbReference type="NCBI Taxonomy" id="742818"/>
    <lineage>
        <taxon>Bacteria</taxon>
        <taxon>Bacillati</taxon>
        <taxon>Actinomycetota</taxon>
        <taxon>Coriobacteriia</taxon>
        <taxon>Eggerthellales</taxon>
        <taxon>Eggerthellaceae</taxon>
        <taxon>Slackia</taxon>
    </lineage>
</organism>
<keyword evidence="3" id="KW-0804">Transcription</keyword>
<dbReference type="PANTHER" id="PTHR38445:SF9">
    <property type="entry name" value="HTH-TYPE TRANSCRIPTIONAL REPRESSOR YTRA"/>
    <property type="match status" value="1"/>
</dbReference>
<protein>
    <recommendedName>
        <fullName evidence="4">HTH gntR-type domain-containing protein</fullName>
    </recommendedName>
</protein>
<gene>
    <name evidence="5" type="ORF">HMPREF9451_01152</name>
</gene>
<dbReference type="SMART" id="SM00345">
    <property type="entry name" value="HTH_GNTR"/>
    <property type="match status" value="1"/>
</dbReference>
<dbReference type="InterPro" id="IPR036390">
    <property type="entry name" value="WH_DNA-bd_sf"/>
</dbReference>
<keyword evidence="1" id="KW-0805">Transcription regulation</keyword>
<dbReference type="PROSITE" id="PS50949">
    <property type="entry name" value="HTH_GNTR"/>
    <property type="match status" value="1"/>
</dbReference>
<accession>K0YJ86</accession>
<dbReference type="InterPro" id="IPR036388">
    <property type="entry name" value="WH-like_DNA-bd_sf"/>
</dbReference>
<dbReference type="InParanoid" id="K0YJ86"/>
<dbReference type="PANTHER" id="PTHR38445">
    <property type="entry name" value="HTH-TYPE TRANSCRIPTIONAL REPRESSOR YTRA"/>
    <property type="match status" value="1"/>
</dbReference>
<evidence type="ECO:0000256" key="3">
    <source>
        <dbReference type="ARBA" id="ARBA00023163"/>
    </source>
</evidence>
<dbReference type="EMBL" id="ADMD01000007">
    <property type="protein sequence ID" value="EJZ83632.1"/>
    <property type="molecule type" value="Genomic_DNA"/>
</dbReference>
<evidence type="ECO:0000259" key="4">
    <source>
        <dbReference type="PROSITE" id="PS50949"/>
    </source>
</evidence>
<dbReference type="Gene3D" id="1.10.10.10">
    <property type="entry name" value="Winged helix-like DNA-binding domain superfamily/Winged helix DNA-binding domain"/>
    <property type="match status" value="1"/>
</dbReference>
<dbReference type="SUPFAM" id="SSF46785">
    <property type="entry name" value="Winged helix' DNA-binding domain"/>
    <property type="match status" value="1"/>
</dbReference>
<dbReference type="AlphaFoldDB" id="K0YJ86"/>
<evidence type="ECO:0000313" key="5">
    <source>
        <dbReference type="EMBL" id="EJZ83632.1"/>
    </source>
</evidence>
<keyword evidence="2" id="KW-0238">DNA-binding</keyword>
<proteinExistence type="predicted"/>
<dbReference type="Proteomes" id="UP000006069">
    <property type="component" value="Unassembled WGS sequence"/>
</dbReference>
<comment type="caution">
    <text evidence="5">The sequence shown here is derived from an EMBL/GenBank/DDBJ whole genome shotgun (WGS) entry which is preliminary data.</text>
</comment>
<dbReference type="GO" id="GO:0003700">
    <property type="term" value="F:DNA-binding transcription factor activity"/>
    <property type="evidence" value="ECO:0007669"/>
    <property type="project" value="InterPro"/>
</dbReference>
<evidence type="ECO:0000256" key="2">
    <source>
        <dbReference type="ARBA" id="ARBA00023125"/>
    </source>
</evidence>
<dbReference type="HOGENOM" id="CLU_017584_10_0_11"/>
<dbReference type="GO" id="GO:0003677">
    <property type="term" value="F:DNA binding"/>
    <property type="evidence" value="ECO:0007669"/>
    <property type="project" value="UniProtKB-KW"/>
</dbReference>
<dbReference type="PATRIC" id="fig|742818.3.peg.1210"/>
<evidence type="ECO:0000256" key="1">
    <source>
        <dbReference type="ARBA" id="ARBA00023015"/>
    </source>
</evidence>
<dbReference type="InterPro" id="IPR000524">
    <property type="entry name" value="Tscrpt_reg_HTH_GntR"/>
</dbReference>
<dbReference type="OrthoDB" id="3174122at2"/>
<sequence>MPIWLQLRHRLVYLIESGLFEEGERLPTVRELSVSLGINYNTVSKVYQDIERDGYINSKRGKGTFVSQIASRGEAGVKDEAETLTDDYIRRCLELGIPLSQIASLLEGRLEVANGSC</sequence>
<dbReference type="CDD" id="cd07377">
    <property type="entry name" value="WHTH_GntR"/>
    <property type="match status" value="1"/>
</dbReference>
<name>K0YJ86_9ACTN</name>